<dbReference type="Proteomes" id="UP000265180">
    <property type="component" value="Chromosome 1"/>
</dbReference>
<feature type="transmembrane region" description="Helical" evidence="2">
    <location>
        <begin position="50"/>
        <end position="69"/>
    </location>
</feature>
<reference evidence="3" key="4">
    <citation type="submission" date="2025-09" db="UniProtKB">
        <authorList>
            <consortium name="Ensembl"/>
        </authorList>
    </citation>
    <scope>IDENTIFICATION</scope>
    <source>
        <strain evidence="3">HNI</strain>
    </source>
</reference>
<accession>A0A3P9KHK1</accession>
<keyword evidence="2" id="KW-0812">Transmembrane</keyword>
<dbReference type="Ensembl" id="ENSORLT00020002096.1">
    <property type="protein sequence ID" value="ENSORLP00020007907.1"/>
    <property type="gene ID" value="ENSORLG00020008790.1"/>
</dbReference>
<evidence type="ECO:0000313" key="4">
    <source>
        <dbReference type="Proteomes" id="UP000265180"/>
    </source>
</evidence>
<name>A0A3P9KHK1_ORYLA</name>
<organism evidence="3 4">
    <name type="scientific">Oryzias latipes</name>
    <name type="common">Japanese rice fish</name>
    <name type="synonym">Japanese killifish</name>
    <dbReference type="NCBI Taxonomy" id="8090"/>
    <lineage>
        <taxon>Eukaryota</taxon>
        <taxon>Metazoa</taxon>
        <taxon>Chordata</taxon>
        <taxon>Craniata</taxon>
        <taxon>Vertebrata</taxon>
        <taxon>Euteleostomi</taxon>
        <taxon>Actinopterygii</taxon>
        <taxon>Neopterygii</taxon>
        <taxon>Teleostei</taxon>
        <taxon>Neoteleostei</taxon>
        <taxon>Acanthomorphata</taxon>
        <taxon>Ovalentaria</taxon>
        <taxon>Atherinomorphae</taxon>
        <taxon>Beloniformes</taxon>
        <taxon>Adrianichthyidae</taxon>
        <taxon>Oryziinae</taxon>
        <taxon>Oryzias</taxon>
    </lineage>
</organism>
<keyword evidence="2" id="KW-1133">Transmembrane helix</keyword>
<dbReference type="AlphaFoldDB" id="A0A3P9KHK1"/>
<reference evidence="3" key="3">
    <citation type="submission" date="2025-08" db="UniProtKB">
        <authorList>
            <consortium name="Ensembl"/>
        </authorList>
    </citation>
    <scope>IDENTIFICATION</scope>
    <source>
        <strain evidence="3">HNI</strain>
    </source>
</reference>
<sequence>MNSCNKSYISNEDGNVTCDPSERKREICTQTFRILSNALQTVQRNTQSRGYVLVLRIFLITIATCPFSMELSNLTIRIRQVQRTSRESASRIRPTARSGRFTFTKASLSHYSPSSSFEPPRSPPPPPPPPG</sequence>
<keyword evidence="2" id="KW-0472">Membrane</keyword>
<evidence type="ECO:0000256" key="1">
    <source>
        <dbReference type="SAM" id="MobiDB-lite"/>
    </source>
</evidence>
<protein>
    <submittedName>
        <fullName evidence="3">Uncharacterized protein</fullName>
    </submittedName>
</protein>
<feature type="region of interest" description="Disordered" evidence="1">
    <location>
        <begin position="82"/>
        <end position="131"/>
    </location>
</feature>
<reference evidence="3 4" key="2">
    <citation type="submission" date="2017-04" db="EMBL/GenBank/DDBJ databases">
        <title>CpG methylation of centromeres and impact of large insertions on vertebrate speciation.</title>
        <authorList>
            <person name="Ichikawa K."/>
            <person name="Yoshimura J."/>
            <person name="Morishita S."/>
        </authorList>
    </citation>
    <scope>NUCLEOTIDE SEQUENCE</scope>
    <source>
        <strain evidence="3 4">HNI</strain>
    </source>
</reference>
<feature type="compositionally biased region" description="Pro residues" evidence="1">
    <location>
        <begin position="120"/>
        <end position="131"/>
    </location>
</feature>
<evidence type="ECO:0000313" key="3">
    <source>
        <dbReference type="Ensembl" id="ENSORLP00020007907.1"/>
    </source>
</evidence>
<proteinExistence type="predicted"/>
<reference key="1">
    <citation type="journal article" date="2007" name="Nature">
        <title>The medaka draft genome and insights into vertebrate genome evolution.</title>
        <authorList>
            <person name="Kasahara M."/>
            <person name="Naruse K."/>
            <person name="Sasaki S."/>
            <person name="Nakatani Y."/>
            <person name="Qu W."/>
            <person name="Ahsan B."/>
            <person name="Yamada T."/>
            <person name="Nagayasu Y."/>
            <person name="Doi K."/>
            <person name="Kasai Y."/>
            <person name="Jindo T."/>
            <person name="Kobayashi D."/>
            <person name="Shimada A."/>
            <person name="Toyoda A."/>
            <person name="Kuroki Y."/>
            <person name="Fujiyama A."/>
            <person name="Sasaki T."/>
            <person name="Shimizu A."/>
            <person name="Asakawa S."/>
            <person name="Shimizu N."/>
            <person name="Hashimoto S."/>
            <person name="Yang J."/>
            <person name="Lee Y."/>
            <person name="Matsushima K."/>
            <person name="Sugano S."/>
            <person name="Sakaizumi M."/>
            <person name="Narita T."/>
            <person name="Ohishi K."/>
            <person name="Haga S."/>
            <person name="Ohta F."/>
            <person name="Nomoto H."/>
            <person name="Nogata K."/>
            <person name="Morishita T."/>
            <person name="Endo T."/>
            <person name="Shin-I T."/>
            <person name="Takeda H."/>
            <person name="Morishita S."/>
            <person name="Kohara Y."/>
        </authorList>
    </citation>
    <scope>NUCLEOTIDE SEQUENCE [LARGE SCALE GENOMIC DNA]</scope>
    <source>
        <strain>Hd-rR</strain>
    </source>
</reference>
<evidence type="ECO:0000256" key="2">
    <source>
        <dbReference type="SAM" id="Phobius"/>
    </source>
</evidence>